<dbReference type="Proteomes" id="UP000332933">
    <property type="component" value="Unassembled WGS sequence"/>
</dbReference>
<keyword evidence="1" id="KW-0812">Transmembrane</keyword>
<keyword evidence="4" id="KW-1185">Reference proteome</keyword>
<dbReference type="AlphaFoldDB" id="A0A485KUK1"/>
<proteinExistence type="predicted"/>
<dbReference type="OrthoDB" id="10678312at2759"/>
<dbReference type="EMBL" id="VJMH01005316">
    <property type="protein sequence ID" value="KAF0697471.1"/>
    <property type="molecule type" value="Genomic_DNA"/>
</dbReference>
<organism evidence="3 4">
    <name type="scientific">Aphanomyces stellatus</name>
    <dbReference type="NCBI Taxonomy" id="120398"/>
    <lineage>
        <taxon>Eukaryota</taxon>
        <taxon>Sar</taxon>
        <taxon>Stramenopiles</taxon>
        <taxon>Oomycota</taxon>
        <taxon>Saprolegniomycetes</taxon>
        <taxon>Saprolegniales</taxon>
        <taxon>Verrucalvaceae</taxon>
        <taxon>Aphanomyces</taxon>
    </lineage>
</organism>
<evidence type="ECO:0000256" key="1">
    <source>
        <dbReference type="SAM" id="Phobius"/>
    </source>
</evidence>
<sequence length="426" mass="47582">MNPPTFCQPRRANFYTLGAIVVVVVWGFQRRGGLGNPAGPVVGVVSDHIHAYALAANQTLDVVVVESMVGANRDRGGVVDTSTRDFDIVSIFRVQTCHGRVCVTYSLDDYRYEGTIFDTNASSWYPTLRFLGLVGQVYNLVRLACLFVGAARPAGVSRLVASGQATRRCSSIVIYGSWISVLVFAVAHAIDATVAHTFTDTKWKTILGHMDVSYTEVLWILACHMRNVWDLSLVGKLILATHSRTSLAQRGFPGVRGYLLVIISFLLQVHRVPSSPHLSLLRATHPLSYENSNSGLGLEMKNLFFAGVVILPVSCPSNPQIGLAWLWTRRPLRVEAVASPPCNSTKTRRAVHTLINLAWMTHPFLYLYVRWHDPLVYTYEDGDGHQRYHPLPPKLRALWTDIDDPDANVDKQRLLGLPWRRRLDVE</sequence>
<name>A0A485KUK1_9STRA</name>
<gene>
    <name evidence="3" type="primary">Aste57867_11855</name>
    <name evidence="2" type="ORF">As57867_011810</name>
    <name evidence="3" type="ORF">ASTE57867_11855</name>
</gene>
<evidence type="ECO:0000313" key="3">
    <source>
        <dbReference type="EMBL" id="VFT88710.1"/>
    </source>
</evidence>
<protein>
    <submittedName>
        <fullName evidence="3">Aste57867_11855 protein</fullName>
    </submittedName>
</protein>
<reference evidence="2" key="2">
    <citation type="submission" date="2019-06" db="EMBL/GenBank/DDBJ databases">
        <title>Genomics analysis of Aphanomyces spp. identifies a new class of oomycete effector associated with host adaptation.</title>
        <authorList>
            <person name="Gaulin E."/>
        </authorList>
    </citation>
    <scope>NUCLEOTIDE SEQUENCE</scope>
    <source>
        <strain evidence="2">CBS 578.67</strain>
    </source>
</reference>
<keyword evidence="1" id="KW-0472">Membrane</keyword>
<reference evidence="3 4" key="1">
    <citation type="submission" date="2019-03" db="EMBL/GenBank/DDBJ databases">
        <authorList>
            <person name="Gaulin E."/>
            <person name="Dumas B."/>
        </authorList>
    </citation>
    <scope>NUCLEOTIDE SEQUENCE [LARGE SCALE GENOMIC DNA]</scope>
    <source>
        <strain evidence="3">CBS 568.67</strain>
    </source>
</reference>
<accession>A0A485KUK1</accession>
<dbReference type="EMBL" id="CAADRA010005337">
    <property type="protein sequence ID" value="VFT88710.1"/>
    <property type="molecule type" value="Genomic_DNA"/>
</dbReference>
<keyword evidence="1" id="KW-1133">Transmembrane helix</keyword>
<evidence type="ECO:0000313" key="2">
    <source>
        <dbReference type="EMBL" id="KAF0697471.1"/>
    </source>
</evidence>
<feature type="transmembrane region" description="Helical" evidence="1">
    <location>
        <begin position="12"/>
        <end position="29"/>
    </location>
</feature>
<evidence type="ECO:0000313" key="4">
    <source>
        <dbReference type="Proteomes" id="UP000332933"/>
    </source>
</evidence>